<accession>A0A0F0LKW7</accession>
<dbReference type="SFLD" id="SFLDG01067">
    <property type="entry name" value="SPASM/twitch_domain_containing"/>
    <property type="match status" value="1"/>
</dbReference>
<evidence type="ECO:0000256" key="4">
    <source>
        <dbReference type="ARBA" id="ARBA00023014"/>
    </source>
</evidence>
<dbReference type="GO" id="GO:0046872">
    <property type="term" value="F:metal ion binding"/>
    <property type="evidence" value="ECO:0007669"/>
    <property type="project" value="UniProtKB-KW"/>
</dbReference>
<protein>
    <submittedName>
        <fullName evidence="7">Antilisterial bacteriocin subtilosin biosynthesis protein AlbA</fullName>
    </submittedName>
</protein>
<evidence type="ECO:0000256" key="5">
    <source>
        <dbReference type="SAM" id="MobiDB-lite"/>
    </source>
</evidence>
<dbReference type="SFLD" id="SFLDS00029">
    <property type="entry name" value="Radical_SAM"/>
    <property type="match status" value="1"/>
</dbReference>
<keyword evidence="4" id="KW-0411">Iron-sulfur</keyword>
<organism evidence="7 8">
    <name type="scientific">Microbacterium azadirachtae</name>
    <dbReference type="NCBI Taxonomy" id="582680"/>
    <lineage>
        <taxon>Bacteria</taxon>
        <taxon>Bacillati</taxon>
        <taxon>Actinomycetota</taxon>
        <taxon>Actinomycetes</taxon>
        <taxon>Micrococcales</taxon>
        <taxon>Microbacteriaceae</taxon>
        <taxon>Microbacterium</taxon>
    </lineage>
</organism>
<name>A0A0F0LKW7_9MICO</name>
<dbReference type="PANTHER" id="PTHR43306:SF1">
    <property type="entry name" value="7,8-DIHYDRO-6-HYDROXYMETHYLPTERIN DIMETHYLTRANSFERASE"/>
    <property type="match status" value="1"/>
</dbReference>
<reference evidence="7 8" key="1">
    <citation type="submission" date="2015-02" db="EMBL/GenBank/DDBJ databases">
        <title>Draft genome sequences of ten Microbacterium spp. with emphasis on heavy metal contaminated environments.</title>
        <authorList>
            <person name="Corretto E."/>
        </authorList>
    </citation>
    <scope>NUCLEOTIDE SEQUENCE [LARGE SCALE GENOMIC DNA]</scope>
    <source>
        <strain evidence="7 8">ARN176</strain>
    </source>
</reference>
<keyword evidence="8" id="KW-1185">Reference proteome</keyword>
<evidence type="ECO:0000259" key="6">
    <source>
        <dbReference type="PROSITE" id="PS51918"/>
    </source>
</evidence>
<evidence type="ECO:0000256" key="3">
    <source>
        <dbReference type="ARBA" id="ARBA00023004"/>
    </source>
</evidence>
<keyword evidence="1" id="KW-0949">S-adenosyl-L-methionine</keyword>
<gene>
    <name evidence="7" type="primary">albA</name>
    <name evidence="7" type="ORF">RS86_01293</name>
</gene>
<dbReference type="GO" id="GO:0003824">
    <property type="term" value="F:catalytic activity"/>
    <property type="evidence" value="ECO:0007669"/>
    <property type="project" value="InterPro"/>
</dbReference>
<keyword evidence="2" id="KW-0479">Metal-binding</keyword>
<dbReference type="InterPro" id="IPR056488">
    <property type="entry name" value="Zn_ribbon_HMPTM"/>
</dbReference>
<dbReference type="InterPro" id="IPR013785">
    <property type="entry name" value="Aldolase_TIM"/>
</dbReference>
<dbReference type="STRING" id="582680.RS86_01293"/>
<evidence type="ECO:0000256" key="2">
    <source>
        <dbReference type="ARBA" id="ARBA00022723"/>
    </source>
</evidence>
<dbReference type="CDD" id="cd01335">
    <property type="entry name" value="Radical_SAM"/>
    <property type="match status" value="1"/>
</dbReference>
<feature type="compositionally biased region" description="Low complexity" evidence="5">
    <location>
        <begin position="16"/>
        <end position="26"/>
    </location>
</feature>
<evidence type="ECO:0000313" key="8">
    <source>
        <dbReference type="Proteomes" id="UP000033740"/>
    </source>
</evidence>
<dbReference type="Pfam" id="PF23545">
    <property type="entry name" value="Zn_ribbon_HMPTM"/>
    <property type="match status" value="1"/>
</dbReference>
<dbReference type="Gene3D" id="3.20.20.70">
    <property type="entry name" value="Aldolase class I"/>
    <property type="match status" value="1"/>
</dbReference>
<dbReference type="PROSITE" id="PS51918">
    <property type="entry name" value="RADICAL_SAM"/>
    <property type="match status" value="1"/>
</dbReference>
<evidence type="ECO:0000313" key="7">
    <source>
        <dbReference type="EMBL" id="KJL33857.1"/>
    </source>
</evidence>
<feature type="region of interest" description="Disordered" evidence="5">
    <location>
        <begin position="1"/>
        <end position="28"/>
    </location>
</feature>
<comment type="caution">
    <text evidence="7">The sequence shown here is derived from an EMBL/GenBank/DDBJ whole genome shotgun (WGS) entry which is preliminary data.</text>
</comment>
<dbReference type="InterPro" id="IPR007197">
    <property type="entry name" value="rSAM"/>
</dbReference>
<dbReference type="RefSeq" id="WP_082076626.1">
    <property type="nucleotide sequence ID" value="NZ_JYIX01000031.1"/>
</dbReference>
<proteinExistence type="predicted"/>
<dbReference type="PANTHER" id="PTHR43306">
    <property type="entry name" value="7,8-DIHYDRO-6-HYDROXYMETHYLPTERIN DIMETHYLTRANSFERASE"/>
    <property type="match status" value="1"/>
</dbReference>
<dbReference type="Proteomes" id="UP000033740">
    <property type="component" value="Unassembled WGS sequence"/>
</dbReference>
<dbReference type="PATRIC" id="fig|582680.6.peg.1330"/>
<sequence>MTPTVETPAGLGPGAAGAPARAKTAGSGQPLRDYRVHRYVNAFCPTCHEEDPDRPLADVRRLSGWLAVRDDRVWLERGCPEHGLQRTMYDESAEILTYLEQWTAPTKVHEPDLAGNFKPVPSAYEDGLPEMQTQHTCILLEDLTDHCNLRCPTCFAESSPAASAIAPLAEVLASVDARLARENNRIDVLMLSGGEPTLYPWLEQLLEHLVARPVVRILLNSNGLRIAQDDALVATLKKHRERVEVYLQYDGESAEASAYHRGADIRRFKERALARLSEAGVFTTLTMTAALGVNDGEIGAVIRRAMETPYVGGVTIQPVFGSGRSAGIDPHDRLTHTGVLARLAPQTDGEVTWKDLTALPCSHPHCCSVGYLLKDDSGSWNSLTKLVGHDRLKEFLDLNPDLIANRIADSGINQKLKDSVKQSLLDLLSEQSSLSHPSIGSLWKDICTGCDLGIGTLTKLATAALPGQHKRLRQFLGERVKRITVKPFMDINTMIEERLTQCCVHVATVNEQTSAHQCAPFCAVQAWAPLSRTRISTATGSAGARTATAGSEAGVDAGDRARLPLSVGR</sequence>
<keyword evidence="3" id="KW-0408">Iron</keyword>
<dbReference type="InterPro" id="IPR058240">
    <property type="entry name" value="rSAM_sf"/>
</dbReference>
<dbReference type="SUPFAM" id="SSF102114">
    <property type="entry name" value="Radical SAM enzymes"/>
    <property type="match status" value="1"/>
</dbReference>
<evidence type="ECO:0000256" key="1">
    <source>
        <dbReference type="ARBA" id="ARBA00022691"/>
    </source>
</evidence>
<dbReference type="EMBL" id="JYIX01000031">
    <property type="protein sequence ID" value="KJL33857.1"/>
    <property type="molecule type" value="Genomic_DNA"/>
</dbReference>
<dbReference type="InterPro" id="IPR034474">
    <property type="entry name" value="Methyltransferase_Class_D"/>
</dbReference>
<dbReference type="Pfam" id="PF04055">
    <property type="entry name" value="Radical_SAM"/>
    <property type="match status" value="1"/>
</dbReference>
<feature type="domain" description="Radical SAM core" evidence="6">
    <location>
        <begin position="132"/>
        <end position="355"/>
    </location>
</feature>
<dbReference type="AlphaFoldDB" id="A0A0F0LKW7"/>
<dbReference type="GO" id="GO:0051536">
    <property type="term" value="F:iron-sulfur cluster binding"/>
    <property type="evidence" value="ECO:0007669"/>
    <property type="project" value="UniProtKB-KW"/>
</dbReference>